<name>A0ACD3A7L3_9AGAR</name>
<accession>A0ACD3A7L3</accession>
<proteinExistence type="predicted"/>
<dbReference type="Proteomes" id="UP000308600">
    <property type="component" value="Unassembled WGS sequence"/>
</dbReference>
<evidence type="ECO:0000313" key="1">
    <source>
        <dbReference type="EMBL" id="TFK61697.1"/>
    </source>
</evidence>
<dbReference type="EMBL" id="ML208636">
    <property type="protein sequence ID" value="TFK61697.1"/>
    <property type="molecule type" value="Genomic_DNA"/>
</dbReference>
<evidence type="ECO:0000313" key="2">
    <source>
        <dbReference type="Proteomes" id="UP000308600"/>
    </source>
</evidence>
<keyword evidence="2" id="KW-1185">Reference proteome</keyword>
<gene>
    <name evidence="1" type="ORF">BDN72DRAFT_903876</name>
</gene>
<organism evidence="1 2">
    <name type="scientific">Pluteus cervinus</name>
    <dbReference type="NCBI Taxonomy" id="181527"/>
    <lineage>
        <taxon>Eukaryota</taxon>
        <taxon>Fungi</taxon>
        <taxon>Dikarya</taxon>
        <taxon>Basidiomycota</taxon>
        <taxon>Agaricomycotina</taxon>
        <taxon>Agaricomycetes</taxon>
        <taxon>Agaricomycetidae</taxon>
        <taxon>Agaricales</taxon>
        <taxon>Pluteineae</taxon>
        <taxon>Pluteaceae</taxon>
        <taxon>Pluteus</taxon>
    </lineage>
</organism>
<sequence length="143" mass="15415">MSHFTNLFCLLTLAISASAGLIARDATSAPGLQRRADYTQVFAGTGDGPDDRDAAIQGDGYLTFTVTDTPADCFAFCDGIPTCVFVNYFYEFNDPAPAPQPVFKCSAYSVVHDESYKTNYGGQVLGEGLDPTYIQNSFGYSNN</sequence>
<reference evidence="1 2" key="1">
    <citation type="journal article" date="2019" name="Nat. Ecol. Evol.">
        <title>Megaphylogeny resolves global patterns of mushroom evolution.</title>
        <authorList>
            <person name="Varga T."/>
            <person name="Krizsan K."/>
            <person name="Foldi C."/>
            <person name="Dima B."/>
            <person name="Sanchez-Garcia M."/>
            <person name="Sanchez-Ramirez S."/>
            <person name="Szollosi G.J."/>
            <person name="Szarkandi J.G."/>
            <person name="Papp V."/>
            <person name="Albert L."/>
            <person name="Andreopoulos W."/>
            <person name="Angelini C."/>
            <person name="Antonin V."/>
            <person name="Barry K.W."/>
            <person name="Bougher N.L."/>
            <person name="Buchanan P."/>
            <person name="Buyck B."/>
            <person name="Bense V."/>
            <person name="Catcheside P."/>
            <person name="Chovatia M."/>
            <person name="Cooper J."/>
            <person name="Damon W."/>
            <person name="Desjardin D."/>
            <person name="Finy P."/>
            <person name="Geml J."/>
            <person name="Haridas S."/>
            <person name="Hughes K."/>
            <person name="Justo A."/>
            <person name="Karasinski D."/>
            <person name="Kautmanova I."/>
            <person name="Kiss B."/>
            <person name="Kocsube S."/>
            <person name="Kotiranta H."/>
            <person name="LaButti K.M."/>
            <person name="Lechner B.E."/>
            <person name="Liimatainen K."/>
            <person name="Lipzen A."/>
            <person name="Lukacs Z."/>
            <person name="Mihaltcheva S."/>
            <person name="Morgado L.N."/>
            <person name="Niskanen T."/>
            <person name="Noordeloos M.E."/>
            <person name="Ohm R.A."/>
            <person name="Ortiz-Santana B."/>
            <person name="Ovrebo C."/>
            <person name="Racz N."/>
            <person name="Riley R."/>
            <person name="Savchenko A."/>
            <person name="Shiryaev A."/>
            <person name="Soop K."/>
            <person name="Spirin V."/>
            <person name="Szebenyi C."/>
            <person name="Tomsovsky M."/>
            <person name="Tulloss R.E."/>
            <person name="Uehling J."/>
            <person name="Grigoriev I.V."/>
            <person name="Vagvolgyi C."/>
            <person name="Papp T."/>
            <person name="Martin F.M."/>
            <person name="Miettinen O."/>
            <person name="Hibbett D.S."/>
            <person name="Nagy L.G."/>
        </authorList>
    </citation>
    <scope>NUCLEOTIDE SEQUENCE [LARGE SCALE GENOMIC DNA]</scope>
    <source>
        <strain evidence="1 2">NL-1719</strain>
    </source>
</reference>
<protein>
    <submittedName>
        <fullName evidence="1">Uncharacterized protein</fullName>
    </submittedName>
</protein>